<dbReference type="AlphaFoldDB" id="A0A3G1KPU8"/>
<reference evidence="3 4" key="1">
    <citation type="submission" date="2016-10" db="EMBL/GenBank/DDBJ databases">
        <title>Complete Genome Sequence of Peptococcaceae strain DCMF.</title>
        <authorList>
            <person name="Edwards R.J."/>
            <person name="Holland S.I."/>
            <person name="Deshpande N.P."/>
            <person name="Wong Y.K."/>
            <person name="Ertan H."/>
            <person name="Manefield M."/>
            <person name="Russell T.L."/>
            <person name="Lee M.J."/>
        </authorList>
    </citation>
    <scope>NUCLEOTIDE SEQUENCE [LARGE SCALE GENOMIC DNA]</scope>
    <source>
        <strain evidence="3 4">DCMF</strain>
    </source>
</reference>
<dbReference type="Proteomes" id="UP000323521">
    <property type="component" value="Chromosome"/>
</dbReference>
<dbReference type="SMART" id="SM00858">
    <property type="entry name" value="SAF"/>
    <property type="match status" value="1"/>
</dbReference>
<dbReference type="Gene3D" id="2.30.130.110">
    <property type="match status" value="1"/>
</dbReference>
<evidence type="ECO:0000313" key="3">
    <source>
        <dbReference type="EMBL" id="ATW24460.1"/>
    </source>
</evidence>
<name>A0A3G1KPU8_FORW1</name>
<keyword evidence="1" id="KW-0456">Lyase</keyword>
<proteinExistence type="predicted"/>
<sequence>MEAIVLNEKDNVATAVVDLVSGQEVSVIMVDDEIQRVKVARDISLGHKFALATICKGQPIVKYGEVIGIATEDIKTGGYVHVHNVESQRGRGDRL</sequence>
<dbReference type="PANTHER" id="PTHR30536:SF5">
    <property type="entry name" value="ALTRONATE DEHYDRATASE"/>
    <property type="match status" value="1"/>
</dbReference>
<keyword evidence="4" id="KW-1185">Reference proteome</keyword>
<feature type="domain" description="SAF" evidence="2">
    <location>
        <begin position="10"/>
        <end position="86"/>
    </location>
</feature>
<dbReference type="InterPro" id="IPR044144">
    <property type="entry name" value="SAF_UxaA/GarD"/>
</dbReference>
<organism evidence="3 4">
    <name type="scientific">Formimonas warabiya</name>
    <dbReference type="NCBI Taxonomy" id="1761012"/>
    <lineage>
        <taxon>Bacteria</taxon>
        <taxon>Bacillati</taxon>
        <taxon>Bacillota</taxon>
        <taxon>Clostridia</taxon>
        <taxon>Eubacteriales</taxon>
        <taxon>Peptococcaceae</taxon>
        <taxon>Candidatus Formimonas</taxon>
    </lineage>
</organism>
<protein>
    <submittedName>
        <fullName evidence="3">D-galactarate dehydratase</fullName>
    </submittedName>
</protein>
<dbReference type="Pfam" id="PF08666">
    <property type="entry name" value="SAF"/>
    <property type="match status" value="1"/>
</dbReference>
<dbReference type="RefSeq" id="WP_214659151.1">
    <property type="nucleotide sequence ID" value="NZ_CP017634.1"/>
</dbReference>
<evidence type="ECO:0000259" key="2">
    <source>
        <dbReference type="SMART" id="SM00858"/>
    </source>
</evidence>
<dbReference type="EMBL" id="CP017634">
    <property type="protein sequence ID" value="ATW24460.1"/>
    <property type="molecule type" value="Genomic_DNA"/>
</dbReference>
<evidence type="ECO:0000313" key="4">
    <source>
        <dbReference type="Proteomes" id="UP000323521"/>
    </source>
</evidence>
<dbReference type="PANTHER" id="PTHR30536">
    <property type="entry name" value="ALTRONATE/GALACTARATE DEHYDRATASE"/>
    <property type="match status" value="1"/>
</dbReference>
<dbReference type="CDD" id="cd11613">
    <property type="entry name" value="SAF_AH_GD"/>
    <property type="match status" value="1"/>
</dbReference>
<dbReference type="GO" id="GO:0019698">
    <property type="term" value="P:D-galacturonate catabolic process"/>
    <property type="evidence" value="ECO:0007669"/>
    <property type="project" value="TreeGrafter"/>
</dbReference>
<dbReference type="KEGG" id="fwa:DCMF_06405"/>
<dbReference type="InterPro" id="IPR052172">
    <property type="entry name" value="UxaA_altronate/galactarate_dh"/>
</dbReference>
<dbReference type="InterPro" id="IPR013974">
    <property type="entry name" value="SAF"/>
</dbReference>
<evidence type="ECO:0000256" key="1">
    <source>
        <dbReference type="ARBA" id="ARBA00023239"/>
    </source>
</evidence>
<gene>
    <name evidence="3" type="ORF">DCMF_06405</name>
</gene>
<dbReference type="GO" id="GO:0016829">
    <property type="term" value="F:lyase activity"/>
    <property type="evidence" value="ECO:0007669"/>
    <property type="project" value="UniProtKB-KW"/>
</dbReference>
<accession>A0A3G1KPU8</accession>